<sequence length="192" mass="22030">MIIKRMADYDRDVRNDVAGVFVDAYYKDLSFFTKDKEKLKTAFKDTFCADIFYLAEIDGVIVGMLACANNKLRAIPTDKTSMKKGLGVVMGSIAYHLLKKEFSTPLTYPDDTAYIESVATSQTAQGKGVCTALFQYVIKELQYHEYILEVVDTNENAYRLYKKLGFTDTQRERVKHSKFKGFNEIIYMSYCK</sequence>
<dbReference type="InterPro" id="IPR000182">
    <property type="entry name" value="GNAT_dom"/>
</dbReference>
<evidence type="ECO:0000256" key="2">
    <source>
        <dbReference type="ARBA" id="ARBA00023315"/>
    </source>
</evidence>
<dbReference type="Proteomes" id="UP000464314">
    <property type="component" value="Chromosome"/>
</dbReference>
<reference evidence="4 5" key="1">
    <citation type="submission" date="2020-01" db="EMBL/GenBank/DDBJ databases">
        <title>Genome analysis of Anaerocolumna sp. CBA3638.</title>
        <authorList>
            <person name="Kim J."/>
            <person name="Roh S.W."/>
        </authorList>
    </citation>
    <scope>NUCLEOTIDE SEQUENCE [LARGE SCALE GENOMIC DNA]</scope>
    <source>
        <strain evidence="4 5">CBA3638</strain>
    </source>
</reference>
<dbReference type="KEGG" id="anr:Ana3638_13055"/>
<dbReference type="AlphaFoldDB" id="A0A6P1TR46"/>
<gene>
    <name evidence="4" type="ORF">Ana3638_13055</name>
</gene>
<dbReference type="EMBL" id="CP048000">
    <property type="protein sequence ID" value="QHQ63740.1"/>
    <property type="molecule type" value="Genomic_DNA"/>
</dbReference>
<dbReference type="GO" id="GO:0016747">
    <property type="term" value="F:acyltransferase activity, transferring groups other than amino-acyl groups"/>
    <property type="evidence" value="ECO:0007669"/>
    <property type="project" value="InterPro"/>
</dbReference>
<keyword evidence="2" id="KW-0012">Acyltransferase</keyword>
<proteinExistence type="predicted"/>
<accession>A0A6P1TR46</accession>
<feature type="domain" description="N-acetyltransferase" evidence="3">
    <location>
        <begin position="1"/>
        <end position="189"/>
    </location>
</feature>
<evidence type="ECO:0000313" key="5">
    <source>
        <dbReference type="Proteomes" id="UP000464314"/>
    </source>
</evidence>
<dbReference type="PANTHER" id="PTHR43420">
    <property type="entry name" value="ACETYLTRANSFERASE"/>
    <property type="match status" value="1"/>
</dbReference>
<keyword evidence="1 4" id="KW-0808">Transferase</keyword>
<dbReference type="InterPro" id="IPR050680">
    <property type="entry name" value="YpeA/RimI_acetyltransf"/>
</dbReference>
<dbReference type="SUPFAM" id="SSF55729">
    <property type="entry name" value="Acyl-CoA N-acyltransferases (Nat)"/>
    <property type="match status" value="1"/>
</dbReference>
<evidence type="ECO:0000256" key="1">
    <source>
        <dbReference type="ARBA" id="ARBA00022679"/>
    </source>
</evidence>
<evidence type="ECO:0000313" key="4">
    <source>
        <dbReference type="EMBL" id="QHQ63740.1"/>
    </source>
</evidence>
<protein>
    <submittedName>
        <fullName evidence="4">GNAT family N-acetyltransferase</fullName>
    </submittedName>
</protein>
<dbReference type="CDD" id="cd04301">
    <property type="entry name" value="NAT_SF"/>
    <property type="match status" value="1"/>
</dbReference>
<dbReference type="InterPro" id="IPR016181">
    <property type="entry name" value="Acyl_CoA_acyltransferase"/>
</dbReference>
<dbReference type="Gene3D" id="3.40.630.30">
    <property type="match status" value="1"/>
</dbReference>
<dbReference type="Pfam" id="PF00583">
    <property type="entry name" value="Acetyltransf_1"/>
    <property type="match status" value="1"/>
</dbReference>
<dbReference type="PANTHER" id="PTHR43420:SF47">
    <property type="entry name" value="N-ACETYLTRANSFERASE DOMAIN-CONTAINING PROTEIN"/>
    <property type="match status" value="1"/>
</dbReference>
<keyword evidence="5" id="KW-1185">Reference proteome</keyword>
<evidence type="ECO:0000259" key="3">
    <source>
        <dbReference type="PROSITE" id="PS51186"/>
    </source>
</evidence>
<organism evidence="4 5">
    <name type="scientific">Anaerocolumna sedimenticola</name>
    <dbReference type="NCBI Taxonomy" id="2696063"/>
    <lineage>
        <taxon>Bacteria</taxon>
        <taxon>Bacillati</taxon>
        <taxon>Bacillota</taxon>
        <taxon>Clostridia</taxon>
        <taxon>Lachnospirales</taxon>
        <taxon>Lachnospiraceae</taxon>
        <taxon>Anaerocolumna</taxon>
    </lineage>
</organism>
<name>A0A6P1TR46_9FIRM</name>
<dbReference type="PROSITE" id="PS51186">
    <property type="entry name" value="GNAT"/>
    <property type="match status" value="1"/>
</dbReference>